<dbReference type="PANTHER" id="PTHR43404:SF2">
    <property type="entry name" value="LIPOPOLYSACCHARIDE CHOLINEPHOSPHOTRANSFERASE LICD"/>
    <property type="match status" value="1"/>
</dbReference>
<dbReference type="GO" id="GO:0016740">
    <property type="term" value="F:transferase activity"/>
    <property type="evidence" value="ECO:0007669"/>
    <property type="project" value="UniProtKB-KW"/>
</dbReference>
<name>A0A1H9TV46_BUTFI</name>
<dbReference type="PANTHER" id="PTHR43404">
    <property type="entry name" value="LIPOPOLYSACCHARIDE CHOLINEPHOSPHOTRANSFERASE LICD"/>
    <property type="match status" value="1"/>
</dbReference>
<feature type="domain" description="LicD/FKTN/FKRP nucleotidyltransferase" evidence="1">
    <location>
        <begin position="40"/>
        <end position="284"/>
    </location>
</feature>
<evidence type="ECO:0000313" key="3">
    <source>
        <dbReference type="Proteomes" id="UP000182584"/>
    </source>
</evidence>
<sequence>MVFQNAFFEEEVREGFTVSSMMKRAWAAELEVLDVVKKVCAEHDIKWYAFFGTLLGAVRHKGYIPWDDDIDICMLREDYMKFMSVAQEALPEGFVNPGIYGGTPRLWEIHKEPQGRVMADETFFSLPKYMNYFHAFPYPRIGIDIFPLDNLPRDPKDQLELVRKINDLQWIAQKWSMLKGKNMLESRLEQYERDLGISFDKEDEIVSTHEILCACDRYASSVPESESDAIANVLYIPYPRERDHFAGFLGMKKRSFGEGIELPFEEFSIMAPCEPVPVLTYLYGEDYMTPVKFTASHGYPFYRTQEEEFAKMWREAGNQNTVEEFCANWQKINEF</sequence>
<evidence type="ECO:0000313" key="2">
    <source>
        <dbReference type="EMBL" id="SES00797.1"/>
    </source>
</evidence>
<dbReference type="InterPro" id="IPR052942">
    <property type="entry name" value="LPS_cholinephosphotransferase"/>
</dbReference>
<gene>
    <name evidence="2" type="ORF">SAMN04487884_11624</name>
</gene>
<accession>A0A1H9TV46</accession>
<dbReference type="Proteomes" id="UP000182584">
    <property type="component" value="Unassembled WGS sequence"/>
</dbReference>
<organism evidence="2 3">
    <name type="scientific">Butyrivibrio fibrisolvens</name>
    <dbReference type="NCBI Taxonomy" id="831"/>
    <lineage>
        <taxon>Bacteria</taxon>
        <taxon>Bacillati</taxon>
        <taxon>Bacillota</taxon>
        <taxon>Clostridia</taxon>
        <taxon>Lachnospirales</taxon>
        <taxon>Lachnospiraceae</taxon>
        <taxon>Butyrivibrio</taxon>
    </lineage>
</organism>
<keyword evidence="2" id="KW-0808">Transferase</keyword>
<proteinExistence type="predicted"/>
<dbReference type="Pfam" id="PF04991">
    <property type="entry name" value="LicD"/>
    <property type="match status" value="1"/>
</dbReference>
<dbReference type="GO" id="GO:0009100">
    <property type="term" value="P:glycoprotein metabolic process"/>
    <property type="evidence" value="ECO:0007669"/>
    <property type="project" value="UniProtKB-ARBA"/>
</dbReference>
<dbReference type="AlphaFoldDB" id="A0A1H9TV46"/>
<dbReference type="InterPro" id="IPR007074">
    <property type="entry name" value="LicD/FKTN/FKRP_NTP_transf"/>
</dbReference>
<protein>
    <submittedName>
        <fullName evidence="2">Lipopolysaccharide cholinephosphotransferase</fullName>
    </submittedName>
</protein>
<dbReference type="RefSeq" id="WP_074756745.1">
    <property type="nucleotide sequence ID" value="NZ_FOGJ01000016.1"/>
</dbReference>
<evidence type="ECO:0000259" key="1">
    <source>
        <dbReference type="Pfam" id="PF04991"/>
    </source>
</evidence>
<reference evidence="2 3" key="1">
    <citation type="submission" date="2016-10" db="EMBL/GenBank/DDBJ databases">
        <authorList>
            <person name="de Groot N.N."/>
        </authorList>
    </citation>
    <scope>NUCLEOTIDE SEQUENCE [LARGE SCALE GENOMIC DNA]</scope>
    <source>
        <strain evidence="2 3">AR40</strain>
    </source>
</reference>
<dbReference type="EMBL" id="FOGJ01000016">
    <property type="protein sequence ID" value="SES00797.1"/>
    <property type="molecule type" value="Genomic_DNA"/>
</dbReference>